<dbReference type="Proteomes" id="UP000198749">
    <property type="component" value="Unassembled WGS sequence"/>
</dbReference>
<keyword evidence="1" id="KW-0472">Membrane</keyword>
<reference evidence="3" key="1">
    <citation type="submission" date="2016-10" db="EMBL/GenBank/DDBJ databases">
        <authorList>
            <person name="Varghese N."/>
            <person name="Submissions S."/>
        </authorList>
    </citation>
    <scope>NUCLEOTIDE SEQUENCE [LARGE SCALE GENOMIC DNA]</scope>
    <source>
        <strain evidence="3">DSM 18887</strain>
    </source>
</reference>
<evidence type="ECO:0000313" key="2">
    <source>
        <dbReference type="EMBL" id="SER21372.1"/>
    </source>
</evidence>
<dbReference type="OrthoDB" id="9102337at2"/>
<keyword evidence="3" id="KW-1185">Reference proteome</keyword>
<keyword evidence="1" id="KW-0812">Transmembrane</keyword>
<organism evidence="2 3">
    <name type="scientific">Amphritea atlantica</name>
    <dbReference type="NCBI Taxonomy" id="355243"/>
    <lineage>
        <taxon>Bacteria</taxon>
        <taxon>Pseudomonadati</taxon>
        <taxon>Pseudomonadota</taxon>
        <taxon>Gammaproteobacteria</taxon>
        <taxon>Oceanospirillales</taxon>
        <taxon>Oceanospirillaceae</taxon>
        <taxon>Amphritea</taxon>
    </lineage>
</organism>
<dbReference type="STRING" id="355243.SAMN03080615_04382"/>
<sequence>MFKVFFGVVTILQLVYFVYVGEKIDFVLQAEAIQGQVVNVVDQQTNTYSPRVEYRPPNGEVYYVPSHSFLSGLQEQAGEFIKVYYLPDQPAESLAASYMWSLPALLLLLLIFIWIPVLALGFFKWQSAKMQRYFDENSGMTTTEEFDTQAMSEAERNELFEQLQLPEDMRDSFVNRGGHISVTRSEADI</sequence>
<protein>
    <recommendedName>
        <fullName evidence="4">DUF3592 domain-containing protein</fullName>
    </recommendedName>
</protein>
<keyword evidence="1" id="KW-1133">Transmembrane helix</keyword>
<accession>A0A1H9MCL9</accession>
<dbReference type="RefSeq" id="WP_091362249.1">
    <property type="nucleotide sequence ID" value="NZ_AP025284.1"/>
</dbReference>
<dbReference type="EMBL" id="FOGB01000026">
    <property type="protein sequence ID" value="SER21372.1"/>
    <property type="molecule type" value="Genomic_DNA"/>
</dbReference>
<proteinExistence type="predicted"/>
<name>A0A1H9MCL9_9GAMM</name>
<gene>
    <name evidence="2" type="ORF">SAMN03080615_04382</name>
</gene>
<feature type="transmembrane region" description="Helical" evidence="1">
    <location>
        <begin position="100"/>
        <end position="123"/>
    </location>
</feature>
<evidence type="ECO:0000313" key="3">
    <source>
        <dbReference type="Proteomes" id="UP000198749"/>
    </source>
</evidence>
<evidence type="ECO:0008006" key="4">
    <source>
        <dbReference type="Google" id="ProtNLM"/>
    </source>
</evidence>
<evidence type="ECO:0000256" key="1">
    <source>
        <dbReference type="SAM" id="Phobius"/>
    </source>
</evidence>
<dbReference type="AlphaFoldDB" id="A0A1H9MCL9"/>